<dbReference type="InterPro" id="IPR041466">
    <property type="entry name" value="Dynein_AAA5_ext"/>
</dbReference>
<dbReference type="FunFam" id="3.20.180.20:FF:000003">
    <property type="entry name" value="Dynein heavy chain 12, axonemal"/>
    <property type="match status" value="1"/>
</dbReference>
<evidence type="ECO:0000256" key="15">
    <source>
        <dbReference type="ARBA" id="ARBA00023273"/>
    </source>
</evidence>
<dbReference type="InterPro" id="IPR041658">
    <property type="entry name" value="AAA_lid_11"/>
</dbReference>
<feature type="domain" description="Dynein heavy chain AAA 5 extension" evidence="24">
    <location>
        <begin position="1736"/>
        <end position="1885"/>
    </location>
</feature>
<dbReference type="Pfam" id="PF12774">
    <property type="entry name" value="AAA_6"/>
    <property type="match status" value="1"/>
</dbReference>
<feature type="domain" description="Dynein heavy chain region D6 P-loop" evidence="18">
    <location>
        <begin position="3378"/>
        <end position="3491"/>
    </location>
</feature>
<dbReference type="InterPro" id="IPR024317">
    <property type="entry name" value="Dynein_heavy_chain_D4_dom"/>
</dbReference>
<evidence type="ECO:0000259" key="20">
    <source>
        <dbReference type="Pfam" id="PF12774"/>
    </source>
</evidence>
<evidence type="ECO:0000256" key="14">
    <source>
        <dbReference type="ARBA" id="ARBA00023212"/>
    </source>
</evidence>
<dbReference type="GO" id="GO:0031514">
    <property type="term" value="C:motile cilium"/>
    <property type="evidence" value="ECO:0007669"/>
    <property type="project" value="UniProtKB-SubCell"/>
</dbReference>
<evidence type="ECO:0000256" key="10">
    <source>
        <dbReference type="ARBA" id="ARBA00023017"/>
    </source>
</evidence>
<evidence type="ECO:0000259" key="24">
    <source>
        <dbReference type="Pfam" id="PF17852"/>
    </source>
</evidence>
<dbReference type="InterPro" id="IPR043157">
    <property type="entry name" value="Dynein_AAA1S"/>
</dbReference>
<dbReference type="FunFam" id="1.20.58.1120:FF:000001">
    <property type="entry name" value="dynein heavy chain 2, axonemal"/>
    <property type="match status" value="1"/>
</dbReference>
<sequence>MSGCGAKKDRCAKPSCLVKGQTNQTHMMDLLTMTKPIIDHPPVLDRAECLQPKPKPKFPPKKKPKPKMPMNTYAILRKEREQFRQSLYELIYGKGDEESTGDDYLTESDKRILRCHFYIKYGIDAKDIAPMSHKWLKNIFKKVKTPRFTKLDKNRLKEMIGELEQDYVFTIKKTIVDFALKDPLDPTNLVEKGSSEVDKFELFQEPSKENITKKLKRIKIILRINLHCVSPLMQETFTIWYNEYRNIRLINVNELVHGKGSLELIKFYKNYDRQIKNTRQRLHGEWLPRIVNIFLQGTKDNLVPIARPKHPKEFDITDRFFNCIAASMTFMLQTICINSITDYTEFLLDVKGGKNPGFFIRLLQKKKLIQFEPKFIKFREVIMAAYDLMLSAVADIPRIEYKIYKDLHFEDNFLKPVILPDFVEDCKKRVSDLLEDHRIGPELRVQDFDPYIHLANGESAAAVQKFLEGSNDFSAYKAIIAKYHGLIKEVPTSLEQVIKMGMYEVHREELVYSLQYNAEQLRNQLTSRLVTEYTQTCKQVSKEYDEIAQKLKTPPTNTFSLFEHIDYTDKVEQVILGELELKLQEIITYIVFLSDYTPLTSPELKQNTSTFLWSTKMRGFISESRKLITKKRAEFQQYLKTRIEEFKEDLDHWLTLAEEFQHFGNIEELDMYTAKANDLDSKLYSAIAITDGFNEEERAYGWEESFYPKRKIIFDKLAPYKKLYDNSSQFMMKHNQWTTTRVGTYDPEDIESEVTQFLRNVVKLEKQFSDVPEPRRLAQAVREKIEEFRGHMPVILTLGNPGLKERHWELISEIVGFPIVLNDELTLEKIFDYGIEDYVPKFEALSDAATKENNLEKALAKMMAEWVEIEFSISPYRDSGTHIIGGVDEIQVLLDDQIMKTQTMKNSPYIKPFEKTILAWEAKLILLQEIMDEWLKVQITWLYLEPIFSSPDIQQQMPEEGRKFSAVDKMWKDIMKAVVCDTHVMVVVEIDKMLDRLKKSNGLLEIIQRGLNDYLEKKRLFFPRFFFLANDGLLEILSETKDPKRVQPHLKTCFEGIHKCNFTPDLIITDIISSEGEHIQLTDPVPTPLAKGQVEKWLLFLEGVMKKSMRKIIKDSYDAYPFVIRHEWVLQWPGQAVLSVTGAYWTQEVHAGIKRGKKGMKKCRKRCITQIEHLVDLVRGELTHVQRITLGGLVTLDVHARDVVILIEESRITSDDDFLWLSQLRYYMIEGELNASMTNSILLYGYEYLGNPERLVMTPLTDRCFRTLFGALKLNLGGAPEGPAGTGKTETTKELAKCIAKQCVVFNCSDGLDYIALGKFFKGLASCGAWSCFDEFNRIDLEVLSVVAQQILTIQRGIMSGSPNLLFEGTLLLLDPTCAVFITMNPGYAGRSELPDNLKALFRSVAMMVPDYSLISEINLYSNGFVHAKPLAVKIVATYKLCSEQLSSQPHYDYGMRAVKTVLRAAENLKRKYPKEVEDILILRSIKDVNLPKFLEHDLPLFLGITSDLFPGIVLPQPDYTDLNACGHIACEANNIQCTPYFLEKMQQIYEMMIVRHGFMIVGLPYSGKTAAYQMLAATLEVVEEKGLLGEHKVEIIVINPKAITMGQLYGQFDEVSHEWSDGILAVSYRQFAVSTNLNRKWLVFDGPVDAVWIENMNTVLDDNKKLCLMSGEIIQLAPTTNLIFEPMDLKVASPATVSRCGMIYMEPTALGWDCLLLSWLNTIPPSIKGQSKVIYNLFNRFVPPLLYFLKRCNVREIFPGAESNLVRCIMNIFDCYMDDFYNEKYVQSISELDMRAQIEGVFFFSCIWALGASLDFEGREKYSILFNALLLKEFPNDVRQMFGLPEHLTQSPPKTYIFIPPTTNTVFDYRYIKEGKGKWKLWADDLATAPPIPRDIPVNQIIVTTVETIRCMALMQLLVCHSKHVMFVGPTGTGKSSYVVNFLLKKVDGEIYKPLFINFSAQTSANQTQDIIMSKLDKRRKGVYGPPLGKKCVVFVDDLNMPMVETYGAQPPIEILRQCVDHWTWYDRKEVVPMKIVDVQFVTAMDPPSGGKSVTPRFWRHMNIFVINEFGDDTMVTIFSKIMLWHLDTRGFSKEFDPCIDQIVGATLTMYKESLLNLLPTPAKSHYLFNLRDFSRVIQGVLLSVPEAMEGLIAIKRLWVHEVLRVYYDRLVDDDDRTWIIEMLHTVCHNNLLEDMDEMFERLADTPKSRIGEQELRKLIYCDFANPKADTRNYMEVTDLQHLRNIVEGYLNEFNNMSRKPMNLVLFRFAIEHLSRICRILKQPRSHGLLVGVGGSGRQSLTRLSAHISEYDLFQVEITKTYSKTEWHDDIKNILRKGSASDQHVVFLFTDTQIKQESFVEDINNLLNSGEVPNIFAVDEKLEICEKMRIIDRQRDKSQQTDGSPVALFNFFLQVVREQLHVILAFSPIGDDFRIRLRKFPALVSCCTINWFQAWPDDALLAVSTRFLAAVELTDLERTVCIDMCQTFHTDTQRLSEKFLAETGRHTYVTPTSYLELINTFKDLLAKKRSEVLLGKSRYETGLTKLAAAAAEVGVMEKELKKLQPALIEAAAKVKEIVAKVESEAVDVQEKEKLVKADEESAAIQAEEAQAIKEECDEKLAEAMPILEVALAALNTLTPADITEVKSMKSPPNLVKIVMEAVCVIKDIKPDRIPDPSGTGKMIEDYWGPSKRMLGDIKFLDSLINYDKDNIPPRIMKIIEEKFLTMSEFDPDKVKTASKAGEGLCKWIIAMSKYDKVAKVVAPKKIALAAALETYNAAMAVLEEKRRELRIVQEKFAKLQKLLEEQKAKFAVLKGDEDLCTKKLQRAEELLSGLGGEQSRWSAMAKSLGERYYTLTGDILVASGVMAYLGPFTTFYRNSQITSWVKQIIDCKVVCTPDFSLVAILGEPVEIRAWNIFGLPSDAFSIENAIIVRNSRRYPLLIDPQGQANKWIKNMEKENKLSVVRMTQSDYVRVLENCIQSGHPVLMENIGEELDALLEPMLMKQTFKSGGAICVKLGDAVVEYNDKFRFYITTKYRNPHYLPEIAVKVTLLNFMITKVGLEDQLLGIIVAKDRPDLEAEKNQLIIQGADNKRELKNLEDAILYTLSASEGNILEDEDAINNLSSSKALSNEIAEKQAIAEVTEKSIDATRLEYTPIAVHSTILFFSITNLANIDPMYQYSLVWFVNLYKAAIDNTEKAESISARITTLSAYFTYSLYVNICRSLFEKDKLLFSLVLTTNFMAQDNELDPNEWMFLLTGGVGLDNPYANPTDWLPDLSWDELCRLNDLSAFKGIKSDFEHNTAKWKVIFDALEPHNCELPPPWDNKLIMFQKLSVLRCIRPDKLVPAIQKLVDHKLGRKYIEPPPFDLPGSFADSRSTIPLIFILSPGADPTATLLKFADDLGFGSKLASLSLGQGQGPIAVRLINEAIRKGTWVVLQNCHLAKSWMPTLEKICEDLSPEVVNPEFRLWLTSYPADHFPVLVLQNGVKMTNEPPKGLKANIMRSLMSDPIVDPEFYEGCMHSGAFKRLLFALCFFHALVQERRKFGPLGWNIPYEFNETDLRISVQQLRMFLDQYDDIQFDALRYMTGECNYGGRVTDDWDRRCLATMLRKFYNPDLVVTQPIFYFDDTKLYYTPNVSALEDFMEYVKNLPMITSPSVFGMHANADIMKDKQETELLLSSTLLTLDTAKGGGAGVSADTVVFDVAKDILQKLPPNFDLVTALEKYPTSYNQSMNTVLVQEMGRFNDLLIVIRDSLKNLQKAIKGKIVMSFALEEVYKSVLTGRIPAMWAGKSYPSLKPLGSYINDFLLRLEFLQKWYVEGPPIIYWISGFYFTQAFLTGVQQNFARKFKIPIDHLAFDFLIMTEDNFRKPPEDGAYINGLFLEGARFNRDEMVLDESFPKVLYDVVPVIWLVPLKKDNLVIGLRYLCPLYKTTARRGVLSTTGHSTNFVIAMLIPSKNPEQHWVLRGCAMICQLPH</sequence>
<dbReference type="InterPro" id="IPR042222">
    <property type="entry name" value="Dynein_2_N"/>
</dbReference>
<dbReference type="InterPro" id="IPR013602">
    <property type="entry name" value="Dynein_heavy_linker"/>
</dbReference>
<reference evidence="28 29" key="1">
    <citation type="submission" date="2022-12" db="EMBL/GenBank/DDBJ databases">
        <title>Chromosome-level genome assembly of true bugs.</title>
        <authorList>
            <person name="Ma L."/>
            <person name="Li H."/>
        </authorList>
    </citation>
    <scope>NUCLEOTIDE SEQUENCE [LARGE SCALE GENOMIC DNA]</scope>
    <source>
        <strain evidence="28">Lab_2022b</strain>
    </source>
</reference>
<evidence type="ECO:0000259" key="23">
    <source>
        <dbReference type="Pfam" id="PF12781"/>
    </source>
</evidence>
<dbReference type="FunFam" id="1.20.920.30:FF:000002">
    <property type="entry name" value="Dynein axonemal heavy chain 3"/>
    <property type="match status" value="1"/>
</dbReference>
<dbReference type="GO" id="GO:0003341">
    <property type="term" value="P:cilium movement"/>
    <property type="evidence" value="ECO:0007669"/>
    <property type="project" value="UniProtKB-ARBA"/>
</dbReference>
<dbReference type="FunFam" id="3.40.50.300:FF:000044">
    <property type="entry name" value="Dynein heavy chain 5, axonemal"/>
    <property type="match status" value="1"/>
</dbReference>
<name>A0AAW1DPD9_9HEMI</name>
<keyword evidence="14" id="KW-0206">Cytoskeleton</keyword>
<dbReference type="GO" id="GO:0005858">
    <property type="term" value="C:axonemal dynein complex"/>
    <property type="evidence" value="ECO:0007669"/>
    <property type="project" value="UniProtKB-ARBA"/>
</dbReference>
<feature type="domain" description="Dynein heavy chain AAA module D4" evidence="22">
    <location>
        <begin position="2263"/>
        <end position="2525"/>
    </location>
</feature>
<dbReference type="FunFam" id="1.10.8.1220:FF:000001">
    <property type="entry name" value="Dynein axonemal heavy chain 5"/>
    <property type="match status" value="1"/>
</dbReference>
<dbReference type="FunFam" id="1.20.920.20:FF:000006">
    <property type="entry name" value="Dynein, axonemal, heavy chain 6"/>
    <property type="match status" value="1"/>
</dbReference>
<proteinExistence type="inferred from homology"/>
<dbReference type="Gene3D" id="6.10.140.1060">
    <property type="match status" value="1"/>
</dbReference>
<evidence type="ECO:0000256" key="3">
    <source>
        <dbReference type="ARBA" id="ARBA00008887"/>
    </source>
</evidence>
<dbReference type="Gene3D" id="1.10.287.2620">
    <property type="match status" value="1"/>
</dbReference>
<keyword evidence="12" id="KW-0969">Cilium</keyword>
<dbReference type="Pfam" id="PF12775">
    <property type="entry name" value="AAA_7"/>
    <property type="match status" value="1"/>
</dbReference>
<keyword evidence="11 16" id="KW-0175">Coiled coil</keyword>
<keyword evidence="6" id="KW-0677">Repeat</keyword>
<dbReference type="FunFam" id="3.40.50.300:FF:000362">
    <property type="entry name" value="Dynein, axonemal, heavy chain 6"/>
    <property type="match status" value="1"/>
</dbReference>
<keyword evidence="5" id="KW-0493">Microtubule</keyword>
<dbReference type="GO" id="GO:0051959">
    <property type="term" value="F:dynein light intermediate chain binding"/>
    <property type="evidence" value="ECO:0007669"/>
    <property type="project" value="InterPro"/>
</dbReference>
<dbReference type="FunFam" id="1.10.8.720:FF:000001">
    <property type="entry name" value="dynein heavy chain 7, axonemal"/>
    <property type="match status" value="1"/>
</dbReference>
<feature type="compositionally biased region" description="Basic residues" evidence="17">
    <location>
        <begin position="54"/>
        <end position="66"/>
    </location>
</feature>
<dbReference type="GO" id="GO:0005874">
    <property type="term" value="C:microtubule"/>
    <property type="evidence" value="ECO:0007669"/>
    <property type="project" value="UniProtKB-KW"/>
</dbReference>
<evidence type="ECO:0000313" key="29">
    <source>
        <dbReference type="Proteomes" id="UP001461498"/>
    </source>
</evidence>
<dbReference type="Gene3D" id="1.10.8.710">
    <property type="match status" value="1"/>
</dbReference>
<dbReference type="Gene3D" id="1.10.8.1220">
    <property type="match status" value="1"/>
</dbReference>
<dbReference type="FunFam" id="1.10.8.710:FF:000004">
    <property type="entry name" value="Dynein axonemal heavy chain 6"/>
    <property type="match status" value="1"/>
</dbReference>
<dbReference type="Pfam" id="PF18199">
    <property type="entry name" value="Dynein_C"/>
    <property type="match status" value="1"/>
</dbReference>
<feature type="domain" description="Dynein heavy chain 3 AAA+ lid" evidence="25">
    <location>
        <begin position="2105"/>
        <end position="2199"/>
    </location>
</feature>
<comment type="subcellular location">
    <subcellularLocation>
        <location evidence="1">Cell projection</location>
        <location evidence="1">Cilium</location>
        <location evidence="1">Flagellum</location>
    </subcellularLocation>
    <subcellularLocation>
        <location evidence="2">Cytoplasm</location>
        <location evidence="2">Cytoskeleton</location>
        <location evidence="2">Cilium axoneme</location>
    </subcellularLocation>
</comment>
<dbReference type="Gene3D" id="3.20.180.20">
    <property type="entry name" value="Dynein heavy chain, N-terminal domain 2"/>
    <property type="match status" value="1"/>
</dbReference>
<dbReference type="FunFam" id="3.10.490.20:FF:000001">
    <property type="entry name" value="dynein heavy chain 7, axonemal"/>
    <property type="match status" value="1"/>
</dbReference>
<keyword evidence="9" id="KW-0282">Flagellum</keyword>
<dbReference type="GO" id="GO:0045505">
    <property type="term" value="F:dynein intermediate chain binding"/>
    <property type="evidence" value="ECO:0007669"/>
    <property type="project" value="InterPro"/>
</dbReference>
<evidence type="ECO:0000256" key="7">
    <source>
        <dbReference type="ARBA" id="ARBA00022741"/>
    </source>
</evidence>
<dbReference type="Gene3D" id="1.10.8.720">
    <property type="entry name" value="Region D6 of dynein motor"/>
    <property type="match status" value="1"/>
</dbReference>
<evidence type="ECO:0000259" key="21">
    <source>
        <dbReference type="Pfam" id="PF12777"/>
    </source>
</evidence>
<keyword evidence="10" id="KW-0243">Dynein</keyword>
<dbReference type="Pfam" id="PF12781">
    <property type="entry name" value="AAA_9"/>
    <property type="match status" value="1"/>
</dbReference>
<keyword evidence="13" id="KW-0505">Motor protein</keyword>
<keyword evidence="15" id="KW-0966">Cell projection</keyword>
<dbReference type="Pfam" id="PF17857">
    <property type="entry name" value="AAA_lid_1"/>
    <property type="match status" value="1"/>
</dbReference>
<feature type="domain" description="Dynein heavy chain C-terminal" evidence="27">
    <location>
        <begin position="3673"/>
        <end position="3973"/>
    </location>
</feature>
<feature type="domain" description="Dynein heavy chain hydrolytic ATP-binding dynein motor region" evidence="20">
    <location>
        <begin position="1244"/>
        <end position="1570"/>
    </location>
</feature>
<dbReference type="GO" id="GO:0005524">
    <property type="term" value="F:ATP binding"/>
    <property type="evidence" value="ECO:0007669"/>
    <property type="project" value="UniProtKB-KW"/>
</dbReference>
<evidence type="ECO:0000256" key="5">
    <source>
        <dbReference type="ARBA" id="ARBA00022701"/>
    </source>
</evidence>
<gene>
    <name evidence="28" type="ORF">O3M35_000215</name>
</gene>
<dbReference type="FunFam" id="3.40.50.300:FF:002141">
    <property type="entry name" value="Dynein heavy chain"/>
    <property type="match status" value="1"/>
</dbReference>
<keyword evidence="7" id="KW-0547">Nucleotide-binding</keyword>
<evidence type="ECO:0000259" key="26">
    <source>
        <dbReference type="Pfam" id="PF18198"/>
    </source>
</evidence>
<dbReference type="Gene3D" id="1.20.920.20">
    <property type="match status" value="1"/>
</dbReference>
<dbReference type="PANTHER" id="PTHR22878">
    <property type="entry name" value="DYNEIN HEAVY CHAIN 6, AXONEMAL-LIKE-RELATED"/>
    <property type="match status" value="1"/>
</dbReference>
<evidence type="ECO:0000259" key="18">
    <source>
        <dbReference type="Pfam" id="PF03028"/>
    </source>
</evidence>
<dbReference type="GO" id="GO:0008569">
    <property type="term" value="F:minus-end-directed microtubule motor activity"/>
    <property type="evidence" value="ECO:0007669"/>
    <property type="project" value="InterPro"/>
</dbReference>
<evidence type="ECO:0000256" key="17">
    <source>
        <dbReference type="SAM" id="MobiDB-lite"/>
    </source>
</evidence>
<evidence type="ECO:0000256" key="2">
    <source>
        <dbReference type="ARBA" id="ARBA00004430"/>
    </source>
</evidence>
<dbReference type="InterPro" id="IPR004273">
    <property type="entry name" value="Dynein_heavy_D6_P-loop"/>
</dbReference>
<dbReference type="PANTHER" id="PTHR22878:SF70">
    <property type="entry name" value="DYNEIN HEAVY CHAIN 2, AXONEMAL"/>
    <property type="match status" value="1"/>
</dbReference>
<organism evidence="28 29">
    <name type="scientific">Rhynocoris fuscipes</name>
    <dbReference type="NCBI Taxonomy" id="488301"/>
    <lineage>
        <taxon>Eukaryota</taxon>
        <taxon>Metazoa</taxon>
        <taxon>Ecdysozoa</taxon>
        <taxon>Arthropoda</taxon>
        <taxon>Hexapoda</taxon>
        <taxon>Insecta</taxon>
        <taxon>Pterygota</taxon>
        <taxon>Neoptera</taxon>
        <taxon>Paraneoptera</taxon>
        <taxon>Hemiptera</taxon>
        <taxon>Heteroptera</taxon>
        <taxon>Panheteroptera</taxon>
        <taxon>Cimicomorpha</taxon>
        <taxon>Reduviidae</taxon>
        <taxon>Harpactorinae</taxon>
        <taxon>Harpactorini</taxon>
        <taxon>Rhynocoris</taxon>
    </lineage>
</organism>
<dbReference type="Gene3D" id="1.20.58.1120">
    <property type="match status" value="1"/>
</dbReference>
<evidence type="ECO:0000256" key="6">
    <source>
        <dbReference type="ARBA" id="ARBA00022737"/>
    </source>
</evidence>
<dbReference type="InterPro" id="IPR024743">
    <property type="entry name" value="Dynein_HC_stalk"/>
</dbReference>
<dbReference type="Pfam" id="PF17852">
    <property type="entry name" value="Dynein_AAA_lid"/>
    <property type="match status" value="1"/>
</dbReference>
<evidence type="ECO:0000259" key="19">
    <source>
        <dbReference type="Pfam" id="PF08393"/>
    </source>
</evidence>
<evidence type="ECO:0000256" key="8">
    <source>
        <dbReference type="ARBA" id="ARBA00022840"/>
    </source>
</evidence>
<dbReference type="InterPro" id="IPR027417">
    <property type="entry name" value="P-loop_NTPase"/>
</dbReference>
<protein>
    <recommendedName>
        <fullName evidence="30">Dynein heavy chain 7, axonemal</fullName>
    </recommendedName>
</protein>
<evidence type="ECO:0000256" key="16">
    <source>
        <dbReference type="SAM" id="Coils"/>
    </source>
</evidence>
<keyword evidence="4" id="KW-0963">Cytoplasm</keyword>
<dbReference type="EMBL" id="JAPXFL010000001">
    <property type="protein sequence ID" value="KAK9511585.1"/>
    <property type="molecule type" value="Genomic_DNA"/>
</dbReference>
<dbReference type="Pfam" id="PF08393">
    <property type="entry name" value="DHC_N2"/>
    <property type="match status" value="1"/>
</dbReference>
<feature type="domain" description="Dynein heavy chain linker" evidence="19">
    <location>
        <begin position="714"/>
        <end position="1115"/>
    </location>
</feature>
<dbReference type="InterPro" id="IPR041228">
    <property type="entry name" value="Dynein_C"/>
</dbReference>
<keyword evidence="29" id="KW-1185">Reference proteome</keyword>
<evidence type="ECO:0008006" key="30">
    <source>
        <dbReference type="Google" id="ProtNLM"/>
    </source>
</evidence>
<evidence type="ECO:0000256" key="9">
    <source>
        <dbReference type="ARBA" id="ARBA00022846"/>
    </source>
</evidence>
<dbReference type="InterPro" id="IPR042228">
    <property type="entry name" value="Dynein_linker_3"/>
</dbReference>
<dbReference type="Gene3D" id="1.20.1270.280">
    <property type="match status" value="1"/>
</dbReference>
<evidence type="ECO:0000259" key="22">
    <source>
        <dbReference type="Pfam" id="PF12780"/>
    </source>
</evidence>
<dbReference type="InterPro" id="IPR041589">
    <property type="entry name" value="DNAH3_AAA_lid_1"/>
</dbReference>
<dbReference type="Pfam" id="PF18198">
    <property type="entry name" value="AAA_lid_11"/>
    <property type="match status" value="1"/>
</dbReference>
<feature type="domain" description="Dynein heavy chain AAA lid" evidence="26">
    <location>
        <begin position="3526"/>
        <end position="3666"/>
    </location>
</feature>
<dbReference type="Gene3D" id="3.10.490.20">
    <property type="match status" value="1"/>
</dbReference>
<dbReference type="InterPro" id="IPR026983">
    <property type="entry name" value="DHC"/>
</dbReference>
<dbReference type="Pfam" id="PF12777">
    <property type="entry name" value="MT"/>
    <property type="match status" value="1"/>
</dbReference>
<evidence type="ECO:0000256" key="12">
    <source>
        <dbReference type="ARBA" id="ARBA00023069"/>
    </source>
</evidence>
<evidence type="ECO:0000256" key="11">
    <source>
        <dbReference type="ARBA" id="ARBA00023054"/>
    </source>
</evidence>
<comment type="caution">
    <text evidence="28">The sequence shown here is derived from an EMBL/GenBank/DDBJ whole genome shotgun (WGS) entry which is preliminary data.</text>
</comment>
<dbReference type="Pfam" id="PF12780">
    <property type="entry name" value="AAA_8"/>
    <property type="match status" value="1"/>
</dbReference>
<dbReference type="Gene3D" id="1.20.140.100">
    <property type="entry name" value="Dynein heavy chain, N-terminal domain 2"/>
    <property type="match status" value="1"/>
</dbReference>
<dbReference type="InterPro" id="IPR035699">
    <property type="entry name" value="AAA_6"/>
</dbReference>
<keyword evidence="8" id="KW-0067">ATP-binding</keyword>
<evidence type="ECO:0000256" key="13">
    <source>
        <dbReference type="ARBA" id="ARBA00023175"/>
    </source>
</evidence>
<dbReference type="SUPFAM" id="SSF52540">
    <property type="entry name" value="P-loop containing nucleoside triphosphate hydrolases"/>
    <property type="match status" value="4"/>
</dbReference>
<dbReference type="FunFam" id="3.40.50.300:FF:000223">
    <property type="entry name" value="Dynein heavy chain 3, axonemal"/>
    <property type="match status" value="1"/>
</dbReference>
<dbReference type="InterPro" id="IPR035706">
    <property type="entry name" value="AAA_9"/>
</dbReference>
<feature type="region of interest" description="Disordered" evidence="17">
    <location>
        <begin position="49"/>
        <end position="68"/>
    </location>
</feature>
<dbReference type="Pfam" id="PF03028">
    <property type="entry name" value="Dynein_heavy"/>
    <property type="match status" value="1"/>
</dbReference>
<dbReference type="Proteomes" id="UP001461498">
    <property type="component" value="Unassembled WGS sequence"/>
</dbReference>
<evidence type="ECO:0000313" key="28">
    <source>
        <dbReference type="EMBL" id="KAK9511585.1"/>
    </source>
</evidence>
<evidence type="ECO:0000256" key="1">
    <source>
        <dbReference type="ARBA" id="ARBA00004230"/>
    </source>
</evidence>
<dbReference type="FunFam" id="1.20.1270.280:FF:000001">
    <property type="entry name" value="dynein heavy chain 7, axonemal"/>
    <property type="match status" value="1"/>
</dbReference>
<feature type="domain" description="Dynein heavy chain ATP-binding dynein motor region" evidence="23">
    <location>
        <begin position="2913"/>
        <end position="3134"/>
    </location>
</feature>
<comment type="similarity">
    <text evidence="3">Belongs to the dynein heavy chain family.</text>
</comment>
<dbReference type="FunFam" id="1.10.287.2620:FF:000002">
    <property type="entry name" value="Dynein heavy chain 2, axonemal"/>
    <property type="match status" value="1"/>
</dbReference>
<dbReference type="Gene3D" id="1.10.472.130">
    <property type="match status" value="1"/>
</dbReference>
<dbReference type="InterPro" id="IPR042219">
    <property type="entry name" value="AAA_lid_11_sf"/>
</dbReference>
<dbReference type="Gene3D" id="3.40.50.300">
    <property type="entry name" value="P-loop containing nucleotide triphosphate hydrolases"/>
    <property type="match status" value="5"/>
</dbReference>
<evidence type="ECO:0000259" key="27">
    <source>
        <dbReference type="Pfam" id="PF18199"/>
    </source>
</evidence>
<evidence type="ECO:0000259" key="25">
    <source>
        <dbReference type="Pfam" id="PF17857"/>
    </source>
</evidence>
<dbReference type="Gene3D" id="1.20.920.30">
    <property type="match status" value="1"/>
</dbReference>
<feature type="domain" description="Dynein heavy chain coiled coil stalk" evidence="21">
    <location>
        <begin position="2539"/>
        <end position="2883"/>
    </location>
</feature>
<dbReference type="FunFam" id="3.40.50.300:FF:001328">
    <property type="entry name" value="Dynein heavy chain 6, axonemal"/>
    <property type="match status" value="1"/>
</dbReference>
<dbReference type="InterPro" id="IPR043160">
    <property type="entry name" value="Dynein_C_barrel"/>
</dbReference>
<accession>A0AAW1DPD9</accession>
<feature type="coiled-coil region" evidence="16">
    <location>
        <begin position="2769"/>
        <end position="2810"/>
    </location>
</feature>
<dbReference type="FunFam" id="1.20.140.100:FF:000004">
    <property type="entry name" value="Dynein axonemal heavy chain 6"/>
    <property type="match status" value="1"/>
</dbReference>
<evidence type="ECO:0000256" key="4">
    <source>
        <dbReference type="ARBA" id="ARBA00022490"/>
    </source>
</evidence>